<protein>
    <submittedName>
        <fullName evidence="2">Uncharacterized protein</fullName>
    </submittedName>
</protein>
<dbReference type="Proteomes" id="UP001066276">
    <property type="component" value="Chromosome 11"/>
</dbReference>
<evidence type="ECO:0000256" key="1">
    <source>
        <dbReference type="SAM" id="MobiDB-lite"/>
    </source>
</evidence>
<evidence type="ECO:0000313" key="3">
    <source>
        <dbReference type="Proteomes" id="UP001066276"/>
    </source>
</evidence>
<name>A0AAV7LVV0_PLEWA</name>
<proteinExistence type="predicted"/>
<dbReference type="EMBL" id="JANPWB010000015">
    <property type="protein sequence ID" value="KAJ1091730.1"/>
    <property type="molecule type" value="Genomic_DNA"/>
</dbReference>
<dbReference type="AlphaFoldDB" id="A0AAV7LVV0"/>
<feature type="compositionally biased region" description="Basic and acidic residues" evidence="1">
    <location>
        <begin position="17"/>
        <end position="31"/>
    </location>
</feature>
<reference evidence="2" key="1">
    <citation type="journal article" date="2022" name="bioRxiv">
        <title>Sequencing and chromosome-scale assembly of the giantPleurodeles waltlgenome.</title>
        <authorList>
            <person name="Brown T."/>
            <person name="Elewa A."/>
            <person name="Iarovenko S."/>
            <person name="Subramanian E."/>
            <person name="Araus A.J."/>
            <person name="Petzold A."/>
            <person name="Susuki M."/>
            <person name="Suzuki K.-i.T."/>
            <person name="Hayashi T."/>
            <person name="Toyoda A."/>
            <person name="Oliveira C."/>
            <person name="Osipova E."/>
            <person name="Leigh N.D."/>
            <person name="Simon A."/>
            <person name="Yun M.H."/>
        </authorList>
    </citation>
    <scope>NUCLEOTIDE SEQUENCE</scope>
    <source>
        <strain evidence="2">20211129_DDA</strain>
        <tissue evidence="2">Liver</tissue>
    </source>
</reference>
<comment type="caution">
    <text evidence="2">The sequence shown here is derived from an EMBL/GenBank/DDBJ whole genome shotgun (WGS) entry which is preliminary data.</text>
</comment>
<organism evidence="2 3">
    <name type="scientific">Pleurodeles waltl</name>
    <name type="common">Iberian ribbed newt</name>
    <dbReference type="NCBI Taxonomy" id="8319"/>
    <lineage>
        <taxon>Eukaryota</taxon>
        <taxon>Metazoa</taxon>
        <taxon>Chordata</taxon>
        <taxon>Craniata</taxon>
        <taxon>Vertebrata</taxon>
        <taxon>Euteleostomi</taxon>
        <taxon>Amphibia</taxon>
        <taxon>Batrachia</taxon>
        <taxon>Caudata</taxon>
        <taxon>Salamandroidea</taxon>
        <taxon>Salamandridae</taxon>
        <taxon>Pleurodelinae</taxon>
        <taxon>Pleurodeles</taxon>
    </lineage>
</organism>
<keyword evidence="3" id="KW-1185">Reference proteome</keyword>
<sequence length="74" mass="7436">MAGGATGRCNAAGDSAEADRGTRKSETRLEAGEAVGHTAVDQPAGEHRVMVLCSGLGVPRQPATRGGKVLHASP</sequence>
<feature type="region of interest" description="Disordered" evidence="1">
    <location>
        <begin position="1"/>
        <end position="42"/>
    </location>
</feature>
<accession>A0AAV7LVV0</accession>
<gene>
    <name evidence="2" type="ORF">NDU88_004847</name>
</gene>
<evidence type="ECO:0000313" key="2">
    <source>
        <dbReference type="EMBL" id="KAJ1091730.1"/>
    </source>
</evidence>